<keyword evidence="4 5" id="KW-0173">Coenzyme A biosynthesis</keyword>
<comment type="similarity">
    <text evidence="1 5">Belongs to the CoaE family.</text>
</comment>
<evidence type="ECO:0000256" key="1">
    <source>
        <dbReference type="ARBA" id="ARBA00009018"/>
    </source>
</evidence>
<comment type="caution">
    <text evidence="7">The sequence shown here is derived from an EMBL/GenBank/DDBJ whole genome shotgun (WGS) entry which is preliminary data.</text>
</comment>
<name>A0ABX2T7D3_9PROT</name>
<dbReference type="EMBL" id="JABFDB010000006">
    <property type="protein sequence ID" value="NYZ20234.1"/>
    <property type="molecule type" value="Genomic_DNA"/>
</dbReference>
<keyword evidence="5" id="KW-0963">Cytoplasm</keyword>
<comment type="subcellular location">
    <subcellularLocation>
        <location evidence="5">Cytoplasm</location>
    </subcellularLocation>
</comment>
<dbReference type="InterPro" id="IPR001977">
    <property type="entry name" value="Depp_CoAkinase"/>
</dbReference>
<dbReference type="CDD" id="cd02022">
    <property type="entry name" value="DPCK"/>
    <property type="match status" value="1"/>
</dbReference>
<dbReference type="PANTHER" id="PTHR10695">
    <property type="entry name" value="DEPHOSPHO-COA KINASE-RELATED"/>
    <property type="match status" value="1"/>
</dbReference>
<keyword evidence="3 5" id="KW-0067">ATP-binding</keyword>
<keyword evidence="5 7" id="KW-0808">Transferase</keyword>
<comment type="pathway">
    <text evidence="5">Cofactor biosynthesis; coenzyme A biosynthesis; CoA from (R)-pantothenate: step 5/5.</text>
</comment>
<evidence type="ECO:0000256" key="5">
    <source>
        <dbReference type="HAMAP-Rule" id="MF_00376"/>
    </source>
</evidence>
<evidence type="ECO:0000256" key="3">
    <source>
        <dbReference type="ARBA" id="ARBA00022840"/>
    </source>
</evidence>
<dbReference type="Proteomes" id="UP000584642">
    <property type="component" value="Unassembled WGS sequence"/>
</dbReference>
<dbReference type="Gene3D" id="3.40.50.300">
    <property type="entry name" value="P-loop containing nucleotide triphosphate hydrolases"/>
    <property type="match status" value="1"/>
</dbReference>
<dbReference type="PANTHER" id="PTHR10695:SF46">
    <property type="entry name" value="BIFUNCTIONAL COENZYME A SYNTHASE-RELATED"/>
    <property type="match status" value="1"/>
</dbReference>
<evidence type="ECO:0000313" key="8">
    <source>
        <dbReference type="Proteomes" id="UP000584642"/>
    </source>
</evidence>
<comment type="function">
    <text evidence="5">Catalyzes the phosphorylation of the 3'-hydroxyl group of dephosphocoenzyme A to form coenzyme A.</text>
</comment>
<evidence type="ECO:0000313" key="7">
    <source>
        <dbReference type="EMBL" id="NYZ20234.1"/>
    </source>
</evidence>
<feature type="binding site" evidence="5">
    <location>
        <begin position="11"/>
        <end position="16"/>
    </location>
    <ligand>
        <name>ATP</name>
        <dbReference type="ChEBI" id="CHEBI:30616"/>
    </ligand>
</feature>
<evidence type="ECO:0000256" key="4">
    <source>
        <dbReference type="ARBA" id="ARBA00022993"/>
    </source>
</evidence>
<evidence type="ECO:0000256" key="6">
    <source>
        <dbReference type="NCBIfam" id="TIGR00152"/>
    </source>
</evidence>
<keyword evidence="8" id="KW-1185">Reference proteome</keyword>
<evidence type="ECO:0000256" key="2">
    <source>
        <dbReference type="ARBA" id="ARBA00022741"/>
    </source>
</evidence>
<dbReference type="SUPFAM" id="SSF52540">
    <property type="entry name" value="P-loop containing nucleoside triphosphate hydrolases"/>
    <property type="match status" value="1"/>
</dbReference>
<gene>
    <name evidence="5" type="primary">coaE</name>
    <name evidence="7" type="ORF">HND93_10965</name>
</gene>
<dbReference type="Pfam" id="PF01121">
    <property type="entry name" value="CoaE"/>
    <property type="match status" value="1"/>
</dbReference>
<dbReference type="RefSeq" id="WP_180281999.1">
    <property type="nucleotide sequence ID" value="NZ_JABFDB010000006.1"/>
</dbReference>
<dbReference type="InterPro" id="IPR027417">
    <property type="entry name" value="P-loop_NTPase"/>
</dbReference>
<sequence>MIVLGLTGSIGMGKSTAAAMLRRMGVPVCDSDAIVHRLLGRGGGAVSAIGAAFPGVVVDGAVDRRALGAQVFANPPALRRLEAIVHPRVRAAQGRFLRNAARRRTSVVVLDIPLLFESGGDRRVDRTVVVSAPASVQRARVLARPGMTAEKFAGILAQQVPDGEKRRRADHVIATGLGRAVTRRGLRRVLRDVKGRRGRQWPPRGYQPGRGNHA</sequence>
<dbReference type="EC" id="2.7.1.24" evidence="5 6"/>
<dbReference type="HAMAP" id="MF_00376">
    <property type="entry name" value="Dephospho_CoA_kinase"/>
    <property type="match status" value="1"/>
</dbReference>
<keyword evidence="5 7" id="KW-0418">Kinase</keyword>
<keyword evidence="2 5" id="KW-0547">Nucleotide-binding</keyword>
<accession>A0ABX2T7D3</accession>
<comment type="catalytic activity">
    <reaction evidence="5">
        <text>3'-dephospho-CoA + ATP = ADP + CoA + H(+)</text>
        <dbReference type="Rhea" id="RHEA:18245"/>
        <dbReference type="ChEBI" id="CHEBI:15378"/>
        <dbReference type="ChEBI" id="CHEBI:30616"/>
        <dbReference type="ChEBI" id="CHEBI:57287"/>
        <dbReference type="ChEBI" id="CHEBI:57328"/>
        <dbReference type="ChEBI" id="CHEBI:456216"/>
        <dbReference type="EC" id="2.7.1.24"/>
    </reaction>
</comment>
<organism evidence="7 8">
    <name type="scientific">Azospirillum oleiclasticum</name>
    <dbReference type="NCBI Taxonomy" id="2735135"/>
    <lineage>
        <taxon>Bacteria</taxon>
        <taxon>Pseudomonadati</taxon>
        <taxon>Pseudomonadota</taxon>
        <taxon>Alphaproteobacteria</taxon>
        <taxon>Rhodospirillales</taxon>
        <taxon>Azospirillaceae</taxon>
        <taxon>Azospirillum</taxon>
    </lineage>
</organism>
<proteinExistence type="inferred from homology"/>
<dbReference type="GO" id="GO:0004140">
    <property type="term" value="F:dephospho-CoA kinase activity"/>
    <property type="evidence" value="ECO:0007669"/>
    <property type="project" value="UniProtKB-EC"/>
</dbReference>
<dbReference type="PROSITE" id="PS51219">
    <property type="entry name" value="DPCK"/>
    <property type="match status" value="1"/>
</dbReference>
<reference evidence="7 8" key="1">
    <citation type="submission" date="2020-05" db="EMBL/GenBank/DDBJ databases">
        <title>Azospirillum oleiclasticum sp. nov, a nitrogen-fixing and heavy crude oil-emulsifying bacterium isolated from the crude oil of Yumen Oilfield.</title>
        <authorList>
            <person name="Wu D."/>
            <person name="Cai M."/>
            <person name="Zhang X."/>
        </authorList>
    </citation>
    <scope>NUCLEOTIDE SEQUENCE [LARGE SCALE GENOMIC DNA]</scope>
    <source>
        <strain evidence="7 8">ROY-1-1-2</strain>
    </source>
</reference>
<protein>
    <recommendedName>
        <fullName evidence="5 6">Dephospho-CoA kinase</fullName>
        <ecNumber evidence="5 6">2.7.1.24</ecNumber>
    </recommendedName>
    <alternativeName>
        <fullName evidence="5">Dephosphocoenzyme A kinase</fullName>
    </alternativeName>
</protein>
<dbReference type="NCBIfam" id="TIGR00152">
    <property type="entry name" value="dephospho-CoA kinase"/>
    <property type="match status" value="1"/>
</dbReference>